<evidence type="ECO:0000256" key="1">
    <source>
        <dbReference type="ARBA" id="ARBA00004123"/>
    </source>
</evidence>
<organism evidence="10 11">
    <name type="scientific">Amphilophus citrinellus</name>
    <name type="common">Midas cichlid</name>
    <name type="synonym">Cichlasoma citrinellum</name>
    <dbReference type="NCBI Taxonomy" id="61819"/>
    <lineage>
        <taxon>Eukaryota</taxon>
        <taxon>Metazoa</taxon>
        <taxon>Chordata</taxon>
        <taxon>Craniata</taxon>
        <taxon>Vertebrata</taxon>
        <taxon>Euteleostomi</taxon>
        <taxon>Actinopterygii</taxon>
        <taxon>Neopterygii</taxon>
        <taxon>Teleostei</taxon>
        <taxon>Neoteleostei</taxon>
        <taxon>Acanthomorphata</taxon>
        <taxon>Ovalentaria</taxon>
        <taxon>Cichlomorphae</taxon>
        <taxon>Cichliformes</taxon>
        <taxon>Cichlidae</taxon>
        <taxon>New World cichlids</taxon>
        <taxon>Cichlasomatinae</taxon>
        <taxon>Heroini</taxon>
        <taxon>Amphilophus</taxon>
    </lineage>
</organism>
<feature type="compositionally biased region" description="Basic and acidic residues" evidence="8">
    <location>
        <begin position="8"/>
        <end position="17"/>
    </location>
</feature>
<evidence type="ECO:0000313" key="11">
    <source>
        <dbReference type="Proteomes" id="UP000261340"/>
    </source>
</evidence>
<dbReference type="Ensembl" id="ENSACIT00000024378.1">
    <property type="protein sequence ID" value="ENSACIP00000023756.1"/>
    <property type="gene ID" value="ENSACIG00000018436.1"/>
</dbReference>
<dbReference type="Gene3D" id="4.10.280.10">
    <property type="entry name" value="Helix-loop-helix DNA-binding domain"/>
    <property type="match status" value="1"/>
</dbReference>
<evidence type="ECO:0000256" key="2">
    <source>
        <dbReference type="ARBA" id="ARBA00022473"/>
    </source>
</evidence>
<dbReference type="GO" id="GO:0061564">
    <property type="term" value="P:axon development"/>
    <property type="evidence" value="ECO:0007669"/>
    <property type="project" value="TreeGrafter"/>
</dbReference>
<evidence type="ECO:0000256" key="7">
    <source>
        <dbReference type="ARBA" id="ARBA00023242"/>
    </source>
</evidence>
<proteinExistence type="predicted"/>
<dbReference type="Proteomes" id="UP000261340">
    <property type="component" value="Unplaced"/>
</dbReference>
<evidence type="ECO:0000256" key="4">
    <source>
        <dbReference type="ARBA" id="ARBA00022902"/>
    </source>
</evidence>
<keyword evidence="7" id="KW-0539">Nucleus</keyword>
<dbReference type="GO" id="GO:0005634">
    <property type="term" value="C:nucleus"/>
    <property type="evidence" value="ECO:0007669"/>
    <property type="project" value="UniProtKB-SubCell"/>
</dbReference>
<feature type="compositionally biased region" description="Basic and acidic residues" evidence="8">
    <location>
        <begin position="31"/>
        <end position="44"/>
    </location>
</feature>
<evidence type="ECO:0000313" key="10">
    <source>
        <dbReference type="Ensembl" id="ENSACIP00000023756.1"/>
    </source>
</evidence>
<dbReference type="Pfam" id="PF00010">
    <property type="entry name" value="HLH"/>
    <property type="match status" value="1"/>
</dbReference>
<keyword evidence="6" id="KW-0804">Transcription</keyword>
<dbReference type="GO" id="GO:0070888">
    <property type="term" value="F:E-box binding"/>
    <property type="evidence" value="ECO:0007669"/>
    <property type="project" value="TreeGrafter"/>
</dbReference>
<feature type="region of interest" description="Disordered" evidence="8">
    <location>
        <begin position="111"/>
        <end position="135"/>
    </location>
</feature>
<dbReference type="FunFam" id="4.10.280.10:FF:000025">
    <property type="entry name" value="protein atonal homolog 7"/>
    <property type="match status" value="1"/>
</dbReference>
<dbReference type="PANTHER" id="PTHR19290:SF82">
    <property type="entry name" value="TRANSCRIPTION FACTOR ATOH1"/>
    <property type="match status" value="1"/>
</dbReference>
<sequence length="279" mass="30614">MDVLSVEDWSKEAREMPASHSRQQNCGSPSEMERGGKQQFEESRYEPGLTLVDSDSDPRAWLAPASGTCAAHATSPDYLRHSPCPSTAEGALLTSSSLKVRELCRLKGSVTGPEEEASMRQRAPSSKPVNGIQRQRRVAANARERRRMHGLNHAFDELRSVIPAFDNDKKLSKYETLQMAQIYINALAELLQGPVTADAAPVSGSIEESKCSPSPSTSVRAGSSQFVNGRKASPRSDGEFSPHSHFSDSDEIAMELHSSEEDDLSELKLPTHHHRTISF</sequence>
<dbReference type="GeneTree" id="ENSGT00940000160064"/>
<keyword evidence="4" id="KW-0524">Neurogenesis</keyword>
<dbReference type="GO" id="GO:0000981">
    <property type="term" value="F:DNA-binding transcription factor activity, RNA polymerase II-specific"/>
    <property type="evidence" value="ECO:0007669"/>
    <property type="project" value="TreeGrafter"/>
</dbReference>
<dbReference type="SMART" id="SM00353">
    <property type="entry name" value="HLH"/>
    <property type="match status" value="1"/>
</dbReference>
<dbReference type="SUPFAM" id="SSF47459">
    <property type="entry name" value="HLH, helix-loop-helix DNA-binding domain"/>
    <property type="match status" value="1"/>
</dbReference>
<dbReference type="GO" id="GO:0007423">
    <property type="term" value="P:sensory organ development"/>
    <property type="evidence" value="ECO:0007669"/>
    <property type="project" value="TreeGrafter"/>
</dbReference>
<dbReference type="PANTHER" id="PTHR19290">
    <property type="entry name" value="BASIC HELIX-LOOP-HELIX PROTEIN NEUROGENIN-RELATED"/>
    <property type="match status" value="1"/>
</dbReference>
<dbReference type="InterPro" id="IPR036638">
    <property type="entry name" value="HLH_DNA-bd_sf"/>
</dbReference>
<feature type="compositionally biased region" description="Basic residues" evidence="8">
    <location>
        <begin position="270"/>
        <end position="279"/>
    </location>
</feature>
<dbReference type="PROSITE" id="PS50888">
    <property type="entry name" value="BHLH"/>
    <property type="match status" value="1"/>
</dbReference>
<dbReference type="CDD" id="cd19713">
    <property type="entry name" value="bHLH_TS_ATOH1"/>
    <property type="match status" value="1"/>
</dbReference>
<feature type="region of interest" description="Disordered" evidence="8">
    <location>
        <begin position="1"/>
        <end position="44"/>
    </location>
</feature>
<keyword evidence="5" id="KW-0805">Transcription regulation</keyword>
<dbReference type="InterPro" id="IPR011598">
    <property type="entry name" value="bHLH_dom"/>
</dbReference>
<feature type="compositionally biased region" description="Basic and acidic residues" evidence="8">
    <location>
        <begin position="234"/>
        <end position="248"/>
    </location>
</feature>
<protein>
    <submittedName>
        <fullName evidence="10">Atonal bHLH transcription factor 1a</fullName>
    </submittedName>
</protein>
<keyword evidence="2" id="KW-0217">Developmental protein</keyword>
<dbReference type="InterPro" id="IPR032661">
    <property type="entry name" value="ATOH1_bHLH"/>
</dbReference>
<dbReference type="InterPro" id="IPR050359">
    <property type="entry name" value="bHLH_transcription_factors"/>
</dbReference>
<feature type="domain" description="BHLH" evidence="9">
    <location>
        <begin position="135"/>
        <end position="187"/>
    </location>
</feature>
<dbReference type="GO" id="GO:0046983">
    <property type="term" value="F:protein dimerization activity"/>
    <property type="evidence" value="ECO:0007669"/>
    <property type="project" value="InterPro"/>
</dbReference>
<keyword evidence="11" id="KW-1185">Reference proteome</keyword>
<evidence type="ECO:0000256" key="5">
    <source>
        <dbReference type="ARBA" id="ARBA00023015"/>
    </source>
</evidence>
<evidence type="ECO:0000256" key="3">
    <source>
        <dbReference type="ARBA" id="ARBA00022782"/>
    </source>
</evidence>
<feature type="region of interest" description="Disordered" evidence="8">
    <location>
        <begin position="205"/>
        <end position="279"/>
    </location>
</feature>
<evidence type="ECO:0000256" key="6">
    <source>
        <dbReference type="ARBA" id="ARBA00023163"/>
    </source>
</evidence>
<evidence type="ECO:0000256" key="8">
    <source>
        <dbReference type="SAM" id="MobiDB-lite"/>
    </source>
</evidence>
<reference evidence="10" key="1">
    <citation type="submission" date="2025-08" db="UniProtKB">
        <authorList>
            <consortium name="Ensembl"/>
        </authorList>
    </citation>
    <scope>IDENTIFICATION</scope>
</reference>
<accession>A0A3Q0SKV0</accession>
<evidence type="ECO:0000259" key="9">
    <source>
        <dbReference type="PROSITE" id="PS50888"/>
    </source>
</evidence>
<name>A0A3Q0SKV0_AMPCI</name>
<comment type="subcellular location">
    <subcellularLocation>
        <location evidence="1">Nucleus</location>
    </subcellularLocation>
</comment>
<reference evidence="10" key="2">
    <citation type="submission" date="2025-09" db="UniProtKB">
        <authorList>
            <consortium name="Ensembl"/>
        </authorList>
    </citation>
    <scope>IDENTIFICATION</scope>
</reference>
<feature type="compositionally biased region" description="Polar residues" evidence="8">
    <location>
        <begin position="211"/>
        <end position="227"/>
    </location>
</feature>
<keyword evidence="3" id="KW-0221">Differentiation</keyword>
<dbReference type="AlphaFoldDB" id="A0A3Q0SKV0"/>
<dbReference type="GO" id="GO:0045944">
    <property type="term" value="P:positive regulation of transcription by RNA polymerase II"/>
    <property type="evidence" value="ECO:0007669"/>
    <property type="project" value="TreeGrafter"/>
</dbReference>